<dbReference type="AlphaFoldDB" id="A0A0D1ZJ66"/>
<keyword evidence="2" id="KW-1185">Reference proteome</keyword>
<name>A0A0D1ZJ66_9EURO</name>
<gene>
    <name evidence="1" type="ORF">PV08_08079</name>
</gene>
<dbReference type="GeneID" id="27335162"/>
<dbReference type="VEuPathDB" id="FungiDB:PV08_08079"/>
<organism evidence="1 2">
    <name type="scientific">Exophiala spinifera</name>
    <dbReference type="NCBI Taxonomy" id="91928"/>
    <lineage>
        <taxon>Eukaryota</taxon>
        <taxon>Fungi</taxon>
        <taxon>Dikarya</taxon>
        <taxon>Ascomycota</taxon>
        <taxon>Pezizomycotina</taxon>
        <taxon>Eurotiomycetes</taxon>
        <taxon>Chaetothyriomycetidae</taxon>
        <taxon>Chaetothyriales</taxon>
        <taxon>Herpotrichiellaceae</taxon>
        <taxon>Exophiala</taxon>
    </lineage>
</organism>
<evidence type="ECO:0000313" key="1">
    <source>
        <dbReference type="EMBL" id="KIW12892.1"/>
    </source>
</evidence>
<accession>A0A0D1ZJ66</accession>
<sequence>MLTPAQLAVDQLESRLAYETASNDEFYECNSDREALGDEEPVDEAPEAFDDAAYKVKLMNSLRNNFMKDVANKRNKREIIPLKKPGKDDYTLDKAWRPTFLLATLGKILESVIADRISYVVETHGLLPTQLLRGAETATPSGGLFFAAIGTRSQQNLYCRGLSATAQTLGSLPPLRSC</sequence>
<proteinExistence type="predicted"/>
<dbReference type="Proteomes" id="UP000053328">
    <property type="component" value="Unassembled WGS sequence"/>
</dbReference>
<reference evidence="1 2" key="1">
    <citation type="submission" date="2015-01" db="EMBL/GenBank/DDBJ databases">
        <title>The Genome Sequence of Exophiala spinifera CBS89968.</title>
        <authorList>
            <consortium name="The Broad Institute Genomics Platform"/>
            <person name="Cuomo C."/>
            <person name="de Hoog S."/>
            <person name="Gorbushina A."/>
            <person name="Stielow B."/>
            <person name="Teixiera M."/>
            <person name="Abouelleil A."/>
            <person name="Chapman S.B."/>
            <person name="Priest M."/>
            <person name="Young S.K."/>
            <person name="Wortman J."/>
            <person name="Nusbaum C."/>
            <person name="Birren B."/>
        </authorList>
    </citation>
    <scope>NUCLEOTIDE SEQUENCE [LARGE SCALE GENOMIC DNA]</scope>
    <source>
        <strain evidence="1 2">CBS 89968</strain>
    </source>
</reference>
<protein>
    <submittedName>
        <fullName evidence="1">Uncharacterized protein</fullName>
    </submittedName>
</protein>
<evidence type="ECO:0000313" key="2">
    <source>
        <dbReference type="Proteomes" id="UP000053328"/>
    </source>
</evidence>
<dbReference type="RefSeq" id="XP_016233108.1">
    <property type="nucleotide sequence ID" value="XM_016382405.1"/>
</dbReference>
<dbReference type="OrthoDB" id="4368687at2759"/>
<dbReference type="HOGENOM" id="CLU_1510628_0_0_1"/>
<dbReference type="EMBL" id="KN847497">
    <property type="protein sequence ID" value="KIW12892.1"/>
    <property type="molecule type" value="Genomic_DNA"/>
</dbReference>